<protein>
    <submittedName>
        <fullName evidence="1">Cell wall-associated polypeptide CWBP200</fullName>
    </submittedName>
</protein>
<dbReference type="EMBL" id="CP019633">
    <property type="protein sequence ID" value="AQQ10439.1"/>
    <property type="molecule type" value="Genomic_DNA"/>
</dbReference>
<dbReference type="PRINTS" id="PR00394">
    <property type="entry name" value="RHSPROTEIN"/>
</dbReference>
<keyword evidence="2" id="KW-1185">Reference proteome</keyword>
<dbReference type="PANTHER" id="PTHR32305">
    <property type="match status" value="1"/>
</dbReference>
<proteinExistence type="predicted"/>
<dbReference type="PANTHER" id="PTHR32305:SF15">
    <property type="entry name" value="PROTEIN RHSA-RELATED"/>
    <property type="match status" value="1"/>
</dbReference>
<dbReference type="Proteomes" id="UP000188273">
    <property type="component" value="Chromosome"/>
</dbReference>
<dbReference type="RefSeq" id="WP_077541648.1">
    <property type="nucleotide sequence ID" value="NZ_CP019633.1"/>
</dbReference>
<name>A0A1Q2HSK5_9BACT</name>
<dbReference type="InterPro" id="IPR022385">
    <property type="entry name" value="Rhs_assc_core"/>
</dbReference>
<dbReference type="KEGG" id="pbu:L21SP3_02271"/>
<dbReference type="AlphaFoldDB" id="A0A1Q2HSK5"/>
<reference evidence="2" key="1">
    <citation type="submission" date="2017-02" db="EMBL/GenBank/DDBJ databases">
        <title>Comparative genomics and description of representatives of a novel lineage of planctomycetes thriving in anoxic sediments.</title>
        <authorList>
            <person name="Spring S."/>
            <person name="Bunk B."/>
            <person name="Sproer C."/>
            <person name="Klenk H.-P."/>
        </authorList>
    </citation>
    <scope>NUCLEOTIDE SEQUENCE [LARGE SCALE GENOMIC DNA]</scope>
    <source>
        <strain evidence="2">L21-RPul-D3</strain>
    </source>
</reference>
<dbReference type="Gene3D" id="2.180.10.10">
    <property type="entry name" value="RHS repeat-associated core"/>
    <property type="match status" value="1"/>
</dbReference>
<accession>A0A1Q2HSK5</accession>
<evidence type="ECO:0000313" key="2">
    <source>
        <dbReference type="Proteomes" id="UP000188273"/>
    </source>
</evidence>
<organism evidence="1 2">
    <name type="scientific">Sedimentisphaera cyanobacteriorum</name>
    <dbReference type="NCBI Taxonomy" id="1940790"/>
    <lineage>
        <taxon>Bacteria</taxon>
        <taxon>Pseudomonadati</taxon>
        <taxon>Planctomycetota</taxon>
        <taxon>Phycisphaerae</taxon>
        <taxon>Sedimentisphaerales</taxon>
        <taxon>Sedimentisphaeraceae</taxon>
        <taxon>Sedimentisphaera</taxon>
    </lineage>
</organism>
<gene>
    <name evidence="1" type="primary">wapA_6</name>
    <name evidence="1" type="ORF">L21SP3_02271</name>
</gene>
<dbReference type="OrthoDB" id="291501at2"/>
<sequence length="233" mass="26593">MSKLAKNIIGNPYMFAGRRYDSESGLYYCRARYYNPALGVFHSRDPLAYIDSMNLYAYCTNNPVNYADPWGLFYEILNPNGNMVDAAGSVLDNCITLSFLWFTGAGPDHYYCGEETNIAEAMKDAVGVNFARERYYQEKRKDPKKNEGNYTYDASYKYNDPASYYLSNESWIEKFMGSYNVHITENKGKLHFTVTDTNSLGSFFGGALGQFGYDLPLPASNIYQNISWSEEME</sequence>
<dbReference type="NCBIfam" id="TIGR03696">
    <property type="entry name" value="Rhs_assc_core"/>
    <property type="match status" value="1"/>
</dbReference>
<dbReference type="InterPro" id="IPR050708">
    <property type="entry name" value="T6SS_VgrG/RHS"/>
</dbReference>
<dbReference type="STRING" id="1940790.L21SP3_02271"/>
<evidence type="ECO:0000313" key="1">
    <source>
        <dbReference type="EMBL" id="AQQ10439.1"/>
    </source>
</evidence>